<keyword evidence="10 15" id="KW-0627">Porphyrin biosynthesis</keyword>
<feature type="compositionally biased region" description="Low complexity" evidence="18">
    <location>
        <begin position="480"/>
        <end position="490"/>
    </location>
</feature>
<comment type="pathway">
    <text evidence="1 15">Porphyrin-containing compound metabolism; siroheme biosynthesis; sirohydrochlorin from precorrin-2: step 1/1.</text>
</comment>
<evidence type="ECO:0000256" key="1">
    <source>
        <dbReference type="ARBA" id="ARBA00005010"/>
    </source>
</evidence>
<evidence type="ECO:0000256" key="18">
    <source>
        <dbReference type="SAM" id="MobiDB-lite"/>
    </source>
</evidence>
<dbReference type="InterPro" id="IPR037115">
    <property type="entry name" value="Sirohaem_synt_dimer_dom_sf"/>
</dbReference>
<evidence type="ECO:0000256" key="3">
    <source>
        <dbReference type="ARBA" id="ARBA00022573"/>
    </source>
</evidence>
<dbReference type="GO" id="GO:0043115">
    <property type="term" value="F:precorrin-2 dehydrogenase activity"/>
    <property type="evidence" value="ECO:0007669"/>
    <property type="project" value="UniProtKB-UniRule"/>
</dbReference>
<dbReference type="AlphaFoldDB" id="A0A0X8XAA2"/>
<dbReference type="PIRSF" id="PIRSF036426">
    <property type="entry name" value="Sirohaem_synth"/>
    <property type="match status" value="1"/>
</dbReference>
<dbReference type="InterPro" id="IPR036291">
    <property type="entry name" value="NAD(P)-bd_dom_sf"/>
</dbReference>
<gene>
    <name evidence="15 22" type="primary">cysG</name>
    <name evidence="22" type="ORF">HH1059_16390</name>
</gene>
<feature type="binding site" evidence="15">
    <location>
        <position position="387"/>
    </location>
    <ligand>
        <name>S-adenosyl-L-methionine</name>
        <dbReference type="ChEBI" id="CHEBI:59789"/>
    </ligand>
</feature>
<evidence type="ECO:0000256" key="17">
    <source>
        <dbReference type="RuleBase" id="RU003960"/>
    </source>
</evidence>
<dbReference type="InterPro" id="IPR000878">
    <property type="entry name" value="4pyrrol_Mease"/>
</dbReference>
<dbReference type="OrthoDB" id="9815856at2"/>
<evidence type="ECO:0000256" key="5">
    <source>
        <dbReference type="ARBA" id="ARBA00022679"/>
    </source>
</evidence>
<dbReference type="RefSeq" id="WP_096409726.1">
    <property type="nucleotide sequence ID" value="NZ_AP017372.2"/>
</dbReference>
<dbReference type="Pfam" id="PF13241">
    <property type="entry name" value="NAD_binding_7"/>
    <property type="match status" value="1"/>
</dbReference>
<dbReference type="NCBIfam" id="NF007922">
    <property type="entry name" value="PRK10637.1"/>
    <property type="match status" value="1"/>
</dbReference>
<dbReference type="PANTHER" id="PTHR45790">
    <property type="entry name" value="SIROHEME SYNTHASE-RELATED"/>
    <property type="match status" value="1"/>
</dbReference>
<dbReference type="Gene3D" id="3.30.950.10">
    <property type="entry name" value="Methyltransferase, Cobalt-precorrin-4 Transmethylase, Domain 2"/>
    <property type="match status" value="1"/>
</dbReference>
<dbReference type="PANTHER" id="PTHR45790:SF1">
    <property type="entry name" value="SIROHEME SYNTHASE"/>
    <property type="match status" value="1"/>
</dbReference>
<dbReference type="FunFam" id="3.30.950.10:FF:000001">
    <property type="entry name" value="Siroheme synthase"/>
    <property type="match status" value="1"/>
</dbReference>
<dbReference type="Pfam" id="PF14824">
    <property type="entry name" value="Sirohm_synth_M"/>
    <property type="match status" value="1"/>
</dbReference>
<dbReference type="Pfam" id="PF10414">
    <property type="entry name" value="CysG_dimeriser"/>
    <property type="match status" value="1"/>
</dbReference>
<comment type="pathway">
    <text evidence="15">Cofactor biosynthesis; adenosylcobalamin biosynthesis; sirohydrochlorin from precorrin-2: step 1/1.</text>
</comment>
<dbReference type="GO" id="GO:0032259">
    <property type="term" value="P:methylation"/>
    <property type="evidence" value="ECO:0007669"/>
    <property type="project" value="UniProtKB-KW"/>
</dbReference>
<comment type="catalytic activity">
    <reaction evidence="13 15">
        <text>precorrin-2 + NAD(+) = sirohydrochlorin + NADH + 2 H(+)</text>
        <dbReference type="Rhea" id="RHEA:15613"/>
        <dbReference type="ChEBI" id="CHEBI:15378"/>
        <dbReference type="ChEBI" id="CHEBI:57540"/>
        <dbReference type="ChEBI" id="CHEBI:57945"/>
        <dbReference type="ChEBI" id="CHEBI:58351"/>
        <dbReference type="ChEBI" id="CHEBI:58827"/>
        <dbReference type="EC" id="1.3.1.76"/>
    </reaction>
</comment>
<dbReference type="GO" id="GO:0004851">
    <property type="term" value="F:uroporphyrin-III C-methyltransferase activity"/>
    <property type="evidence" value="ECO:0007669"/>
    <property type="project" value="UniProtKB-UniRule"/>
</dbReference>
<dbReference type="UniPathway" id="UPA00262">
    <property type="reaction ID" value="UER00211"/>
</dbReference>
<feature type="binding site" evidence="15">
    <location>
        <position position="416"/>
    </location>
    <ligand>
        <name>S-adenosyl-L-methionine</name>
        <dbReference type="ChEBI" id="CHEBI:59789"/>
    </ligand>
</feature>
<evidence type="ECO:0000313" key="23">
    <source>
        <dbReference type="Proteomes" id="UP000218890"/>
    </source>
</evidence>
<feature type="binding site" evidence="15">
    <location>
        <begin position="22"/>
        <end position="23"/>
    </location>
    <ligand>
        <name>NAD(+)</name>
        <dbReference type="ChEBI" id="CHEBI:57540"/>
    </ligand>
</feature>
<keyword evidence="4 15" id="KW-0489">Methyltransferase</keyword>
<keyword evidence="23" id="KW-1185">Reference proteome</keyword>
<evidence type="ECO:0000256" key="8">
    <source>
        <dbReference type="ARBA" id="ARBA00023027"/>
    </source>
</evidence>
<feature type="binding site" evidence="15">
    <location>
        <begin position="305"/>
        <end position="307"/>
    </location>
    <ligand>
        <name>S-adenosyl-L-methionine</name>
        <dbReference type="ChEBI" id="CHEBI:59789"/>
    </ligand>
</feature>
<sequence>MQHYPIFLKLHGRRCLVIGANKAAAQKSEDLLRAGAFVTIVAPNLDSSCIRVIERNKGRAYHRAEEFCPGMEHGAALVLSVSDDDATNQAVHESCCRQGIPVNVVDQPALCSYITPSVVDRSPLQVAVTGGGAAPVLARQVRAQIESLLPSAYSRLASLAGRLRERVRSALPDNEQRLRFWERVFSGSASQSILSGREHEGEAEILRLLQEEKENPNHQGEVFLVGAGPGNPDLLTFRALRLMQRADVVLYDSLGASALLDLVRKDAEHIPVGKRCGKHTLPQEQINSRIIELAMQGKRVLRLKGGDPFIFGRGGEEIEGLLELNIPFQVVPGVTAAQGAATFAGIPLTHRDYAQSCRFLTGHRRDGRVNLDHWAPFHTDETLVIYMGLKNLSSVCTQLRSAGLPANHPAAVIEQATLPSQKIVEGSLKDLADKAATHNLSGPAMIVVGPTVPLTSRLAWYDAISEEIDSEPVCGAKPEPSTASTSSSPC</sequence>
<dbReference type="Gene3D" id="3.40.50.720">
    <property type="entry name" value="NAD(P)-binding Rossmann-like Domain"/>
    <property type="match status" value="1"/>
</dbReference>
<dbReference type="Proteomes" id="UP000218890">
    <property type="component" value="Chromosome"/>
</dbReference>
<dbReference type="InterPro" id="IPR014777">
    <property type="entry name" value="4pyrrole_Mease_sub1"/>
</dbReference>
<proteinExistence type="inferred from homology"/>
<dbReference type="PROSITE" id="PS00840">
    <property type="entry name" value="SUMT_2"/>
    <property type="match status" value="1"/>
</dbReference>
<comment type="caution">
    <text evidence="15">Lacks conserved residue(s) required for the propagation of feature annotation.</text>
</comment>
<keyword evidence="11 15" id="KW-0511">Multifunctional enzyme</keyword>
<comment type="pathway">
    <text evidence="12 15">Porphyrin-containing compound metabolism; siroheme biosynthesis; precorrin-2 from uroporphyrinogen III: step 1/1.</text>
</comment>
<dbReference type="InterPro" id="IPR028281">
    <property type="entry name" value="Sirohaem_synthase_central"/>
</dbReference>
<feature type="binding site" evidence="15">
    <location>
        <position position="229"/>
    </location>
    <ligand>
        <name>S-adenosyl-L-methionine</name>
        <dbReference type="ChEBI" id="CHEBI:59789"/>
    </ligand>
</feature>
<dbReference type="NCBIfam" id="NF004790">
    <property type="entry name" value="PRK06136.1"/>
    <property type="match status" value="1"/>
</dbReference>
<feature type="binding site" evidence="15">
    <location>
        <position position="310"/>
    </location>
    <ligand>
        <name>S-adenosyl-L-methionine</name>
        <dbReference type="ChEBI" id="CHEBI:59789"/>
    </ligand>
</feature>
<comment type="similarity">
    <text evidence="15">In the N-terminal section; belongs to the precorrin-2 dehydrogenase / sirohydrochlorin ferrochelatase family.</text>
</comment>
<evidence type="ECO:0000313" key="22">
    <source>
        <dbReference type="EMBL" id="BAU58349.1"/>
    </source>
</evidence>
<dbReference type="EC" id="2.1.1.107" evidence="15"/>
<evidence type="ECO:0000256" key="16">
    <source>
        <dbReference type="PIRSR" id="PIRSR036426-1"/>
    </source>
</evidence>
<dbReference type="InterPro" id="IPR003043">
    <property type="entry name" value="Uropor_MeTrfase_CS"/>
</dbReference>
<evidence type="ECO:0000256" key="15">
    <source>
        <dbReference type="HAMAP-Rule" id="MF_01646"/>
    </source>
</evidence>
<feature type="domain" description="Tetrapyrrole methylase" evidence="19">
    <location>
        <begin position="222"/>
        <end position="432"/>
    </location>
</feature>
<dbReference type="GO" id="GO:0051266">
    <property type="term" value="F:sirohydrochlorin ferrochelatase activity"/>
    <property type="evidence" value="ECO:0007669"/>
    <property type="project" value="UniProtKB-EC"/>
</dbReference>
<evidence type="ECO:0000259" key="21">
    <source>
        <dbReference type="Pfam" id="PF14824"/>
    </source>
</evidence>
<dbReference type="GO" id="GO:0009236">
    <property type="term" value="P:cobalamin biosynthetic process"/>
    <property type="evidence" value="ECO:0007669"/>
    <property type="project" value="UniProtKB-UniRule"/>
</dbReference>
<dbReference type="UniPathway" id="UPA00148">
    <property type="reaction ID" value="UER00211"/>
</dbReference>
<feature type="binding site" evidence="15">
    <location>
        <begin position="43"/>
        <end position="44"/>
    </location>
    <ligand>
        <name>NAD(+)</name>
        <dbReference type="ChEBI" id="CHEBI:57540"/>
    </ligand>
</feature>
<dbReference type="NCBIfam" id="TIGR01470">
    <property type="entry name" value="cysG_Nterm"/>
    <property type="match status" value="1"/>
</dbReference>
<dbReference type="GO" id="GO:0051287">
    <property type="term" value="F:NAD binding"/>
    <property type="evidence" value="ECO:0007669"/>
    <property type="project" value="InterPro"/>
</dbReference>
<evidence type="ECO:0000256" key="4">
    <source>
        <dbReference type="ARBA" id="ARBA00022603"/>
    </source>
</evidence>
<evidence type="ECO:0000256" key="10">
    <source>
        <dbReference type="ARBA" id="ARBA00023244"/>
    </source>
</evidence>
<dbReference type="InterPro" id="IPR014776">
    <property type="entry name" value="4pyrrole_Mease_sub2"/>
</dbReference>
<evidence type="ECO:0000256" key="6">
    <source>
        <dbReference type="ARBA" id="ARBA00022691"/>
    </source>
</evidence>
<evidence type="ECO:0000256" key="14">
    <source>
        <dbReference type="ARBA" id="ARBA00060548"/>
    </source>
</evidence>
<comment type="similarity">
    <text evidence="15">In the C-terminal section; belongs to the precorrin methyltransferase family.</text>
</comment>
<evidence type="ECO:0000256" key="2">
    <source>
        <dbReference type="ARBA" id="ARBA00005879"/>
    </source>
</evidence>
<evidence type="ECO:0000256" key="7">
    <source>
        <dbReference type="ARBA" id="ARBA00023002"/>
    </source>
</evidence>
<dbReference type="EC" id="1.3.1.76" evidence="15"/>
<keyword evidence="8 15" id="KW-0520">NAD</keyword>
<evidence type="ECO:0000256" key="11">
    <source>
        <dbReference type="ARBA" id="ARBA00023268"/>
    </source>
</evidence>
<evidence type="ECO:0000256" key="12">
    <source>
        <dbReference type="ARBA" id="ARBA00025705"/>
    </source>
</evidence>
<evidence type="ECO:0000259" key="20">
    <source>
        <dbReference type="Pfam" id="PF10414"/>
    </source>
</evidence>
<dbReference type="SUPFAM" id="SSF51735">
    <property type="entry name" value="NAD(P)-binding Rossmann-fold domains"/>
    <property type="match status" value="1"/>
</dbReference>
<keyword evidence="7 15" id="KW-0560">Oxidoreductase</keyword>
<dbReference type="SUPFAM" id="SSF75615">
    <property type="entry name" value="Siroheme synthase middle domains-like"/>
    <property type="match status" value="1"/>
</dbReference>
<dbReference type="KEGG" id="hhk:HH1059_16390"/>
<dbReference type="Gene3D" id="3.30.160.110">
    <property type="entry name" value="Siroheme synthase, domain 2"/>
    <property type="match status" value="1"/>
</dbReference>
<dbReference type="InterPro" id="IPR019478">
    <property type="entry name" value="Sirohaem_synthase_dimer_dom"/>
</dbReference>
<keyword evidence="6 15" id="KW-0949">S-adenosyl-L-methionine</keyword>
<feature type="domain" description="Siroheme synthase central" evidence="21">
    <location>
        <begin position="121"/>
        <end position="147"/>
    </location>
</feature>
<dbReference type="InterPro" id="IPR050161">
    <property type="entry name" value="Siro_Cobalamin_biosynth"/>
</dbReference>
<dbReference type="Gene3D" id="3.40.1010.10">
    <property type="entry name" value="Cobalt-precorrin-4 Transmethylase, Domain 1"/>
    <property type="match status" value="1"/>
</dbReference>
<organism evidence="22 23">
    <name type="scientific">Halorhodospira halochloris</name>
    <name type="common">Ectothiorhodospira halochloris</name>
    <dbReference type="NCBI Taxonomy" id="1052"/>
    <lineage>
        <taxon>Bacteria</taxon>
        <taxon>Pseudomonadati</taxon>
        <taxon>Pseudomonadota</taxon>
        <taxon>Gammaproteobacteria</taxon>
        <taxon>Chromatiales</taxon>
        <taxon>Ectothiorhodospiraceae</taxon>
        <taxon>Halorhodospira</taxon>
    </lineage>
</organism>
<dbReference type="InterPro" id="IPR006366">
    <property type="entry name" value="CobA/CysG_C"/>
</dbReference>
<keyword evidence="5 15" id="KW-0808">Transferase</keyword>
<dbReference type="GO" id="GO:0019354">
    <property type="term" value="P:siroheme biosynthetic process"/>
    <property type="evidence" value="ECO:0007669"/>
    <property type="project" value="UniProtKB-UniRule"/>
</dbReference>
<dbReference type="CDD" id="cd11642">
    <property type="entry name" value="SUMT"/>
    <property type="match status" value="1"/>
</dbReference>
<comment type="catalytic activity">
    <reaction evidence="15">
        <text>siroheme + 2 H(+) = sirohydrochlorin + Fe(2+)</text>
        <dbReference type="Rhea" id="RHEA:24360"/>
        <dbReference type="ChEBI" id="CHEBI:15378"/>
        <dbReference type="ChEBI" id="CHEBI:29033"/>
        <dbReference type="ChEBI" id="CHEBI:58351"/>
        <dbReference type="ChEBI" id="CHEBI:60052"/>
        <dbReference type="EC" id="4.99.1.4"/>
    </reaction>
</comment>
<evidence type="ECO:0000259" key="19">
    <source>
        <dbReference type="Pfam" id="PF00590"/>
    </source>
</evidence>
<feature type="domain" description="Sirohaem synthase dimerisation" evidence="20">
    <location>
        <begin position="152"/>
        <end position="209"/>
    </location>
</feature>
<comment type="catalytic activity">
    <reaction evidence="15">
        <text>uroporphyrinogen III + 2 S-adenosyl-L-methionine = precorrin-2 + 2 S-adenosyl-L-homocysteine + H(+)</text>
        <dbReference type="Rhea" id="RHEA:32459"/>
        <dbReference type="ChEBI" id="CHEBI:15378"/>
        <dbReference type="ChEBI" id="CHEBI:57308"/>
        <dbReference type="ChEBI" id="CHEBI:57856"/>
        <dbReference type="ChEBI" id="CHEBI:58827"/>
        <dbReference type="ChEBI" id="CHEBI:59789"/>
        <dbReference type="EC" id="2.1.1.107"/>
    </reaction>
</comment>
<dbReference type="Pfam" id="PF00590">
    <property type="entry name" value="TP_methylase"/>
    <property type="match status" value="1"/>
</dbReference>
<evidence type="ECO:0000256" key="9">
    <source>
        <dbReference type="ARBA" id="ARBA00023239"/>
    </source>
</evidence>
<keyword evidence="9 15" id="KW-0456">Lyase</keyword>
<dbReference type="EMBL" id="AP017372">
    <property type="protein sequence ID" value="BAU58349.1"/>
    <property type="molecule type" value="Genomic_DNA"/>
</dbReference>
<dbReference type="HAMAP" id="MF_01646">
    <property type="entry name" value="Siroheme_synth"/>
    <property type="match status" value="1"/>
</dbReference>
<feature type="region of interest" description="Disordered" evidence="18">
    <location>
        <begin position="471"/>
        <end position="490"/>
    </location>
</feature>
<evidence type="ECO:0000256" key="13">
    <source>
        <dbReference type="ARBA" id="ARBA00047561"/>
    </source>
</evidence>
<feature type="region of interest" description="Uroporphyrinogen-III C-methyltransferase" evidence="15">
    <location>
        <begin position="220"/>
        <end position="490"/>
    </location>
</feature>
<dbReference type="FunFam" id="3.40.1010.10:FF:000001">
    <property type="entry name" value="Siroheme synthase"/>
    <property type="match status" value="1"/>
</dbReference>
<dbReference type="SUPFAM" id="SSF53790">
    <property type="entry name" value="Tetrapyrrole methylase"/>
    <property type="match status" value="1"/>
</dbReference>
<accession>A0A0X8XAA2</accession>
<keyword evidence="3 15" id="KW-0169">Cobalamin biosynthesis</keyword>
<feature type="binding site" evidence="15">
    <location>
        <begin position="335"/>
        <end position="336"/>
    </location>
    <ligand>
        <name>S-adenosyl-L-methionine</name>
        <dbReference type="ChEBI" id="CHEBI:59789"/>
    </ligand>
</feature>
<comment type="pathway">
    <text evidence="14 15">Cofactor biosynthesis; adenosylcobalamin biosynthesis; precorrin-2 from uroporphyrinogen III: step 1/1.</text>
</comment>
<comment type="function">
    <text evidence="15">Multifunctional enzyme that catalyzes the SAM-dependent methylations of uroporphyrinogen III at position C-2 and C-7 to form precorrin-2 via precorrin-1. Then it catalyzes the NAD-dependent ring dehydrogenation of precorrin-2 to yield sirohydrochlorin. Finally, it catalyzes the ferrochelation of sirohydrochlorin to yield siroheme.</text>
</comment>
<comment type="similarity">
    <text evidence="2 17">Belongs to the precorrin methyltransferase family.</text>
</comment>
<dbReference type="InterPro" id="IPR012409">
    <property type="entry name" value="Sirohaem_synth"/>
</dbReference>
<dbReference type="InterPro" id="IPR035996">
    <property type="entry name" value="4pyrrol_Methylase_sf"/>
</dbReference>
<feature type="active site" description="Proton donor" evidence="15 16">
    <location>
        <position position="274"/>
    </location>
</feature>
<dbReference type="EC" id="4.99.1.4" evidence="15"/>
<dbReference type="Gene3D" id="1.10.8.210">
    <property type="entry name" value="Sirohaem synthase, dimerisation domain"/>
    <property type="match status" value="1"/>
</dbReference>
<feature type="active site" description="Proton acceptor" evidence="15 16">
    <location>
        <position position="252"/>
    </location>
</feature>
<reference evidence="22" key="1">
    <citation type="submission" date="2016-02" db="EMBL/GenBank/DDBJ databases">
        <title>Halorhodospira halochloris DSM-1059 complete genome, version 2.</title>
        <authorList>
            <person name="Tsukatani Y."/>
        </authorList>
    </citation>
    <scope>NUCLEOTIDE SEQUENCE</scope>
    <source>
        <strain evidence="22">DSM 1059</strain>
    </source>
</reference>
<dbReference type="NCBIfam" id="TIGR01469">
    <property type="entry name" value="cobA_cysG_Cterm"/>
    <property type="match status" value="1"/>
</dbReference>
<name>A0A0X8XAA2_HALHR</name>
<comment type="pathway">
    <text evidence="15">Porphyrin-containing compound metabolism; siroheme biosynthesis; siroheme from sirohydrochlorin: step 1/1.</text>
</comment>
<protein>
    <recommendedName>
        <fullName evidence="15">Siroheme synthase</fullName>
    </recommendedName>
    <domain>
        <recommendedName>
            <fullName evidence="15">Uroporphyrinogen-III C-methyltransferase</fullName>
            <shortName evidence="15">Urogen III methylase</shortName>
            <ecNumber evidence="15">2.1.1.107</ecNumber>
        </recommendedName>
        <alternativeName>
            <fullName evidence="15">SUMT</fullName>
        </alternativeName>
        <alternativeName>
            <fullName evidence="15">Uroporphyrinogen III methylase</fullName>
            <shortName evidence="15">UROM</shortName>
        </alternativeName>
    </domain>
    <domain>
        <recommendedName>
            <fullName evidence="15">Precorrin-2 dehydrogenase</fullName>
            <ecNumber evidence="15">1.3.1.76</ecNumber>
        </recommendedName>
    </domain>
    <domain>
        <recommendedName>
            <fullName evidence="15">Sirohydrochlorin ferrochelatase</fullName>
            <ecNumber evidence="15">4.99.1.4</ecNumber>
        </recommendedName>
    </domain>
</protein>
<dbReference type="InterPro" id="IPR006367">
    <property type="entry name" value="Sirohaem_synthase_N"/>
</dbReference>
<feature type="region of interest" description="Precorrin-2 dehydrogenase / sirohydrochlorin ferrochelatase" evidence="15">
    <location>
        <begin position="1"/>
        <end position="205"/>
    </location>
</feature>